<dbReference type="InParanoid" id="A7T631"/>
<dbReference type="Proteomes" id="UP000001593">
    <property type="component" value="Unassembled WGS sequence"/>
</dbReference>
<dbReference type="PANTHER" id="PTHR45036:SF1">
    <property type="entry name" value="METHYLTRANSFERASE LIKE 7A"/>
    <property type="match status" value="1"/>
</dbReference>
<dbReference type="PANTHER" id="PTHR45036">
    <property type="entry name" value="METHYLTRANSFERASE LIKE 7B"/>
    <property type="match status" value="1"/>
</dbReference>
<dbReference type="OMA" id="MEHVKDE"/>
<dbReference type="STRING" id="45351.A7T631"/>
<dbReference type="CDD" id="cd02440">
    <property type="entry name" value="AdoMet_MTases"/>
    <property type="match status" value="1"/>
</dbReference>
<keyword evidence="3" id="KW-1185">Reference proteome</keyword>
<organism evidence="2 3">
    <name type="scientific">Nematostella vectensis</name>
    <name type="common">Starlet sea anemone</name>
    <dbReference type="NCBI Taxonomy" id="45351"/>
    <lineage>
        <taxon>Eukaryota</taxon>
        <taxon>Metazoa</taxon>
        <taxon>Cnidaria</taxon>
        <taxon>Anthozoa</taxon>
        <taxon>Hexacorallia</taxon>
        <taxon>Actiniaria</taxon>
        <taxon>Edwardsiidae</taxon>
        <taxon>Nematostella</taxon>
    </lineage>
</organism>
<dbReference type="InterPro" id="IPR013216">
    <property type="entry name" value="Methyltransf_11"/>
</dbReference>
<feature type="non-terminal residue" evidence="2">
    <location>
        <position position="1"/>
    </location>
</feature>
<feature type="non-terminal residue" evidence="2">
    <location>
        <position position="154"/>
    </location>
</feature>
<dbReference type="eggNOG" id="KOG4300">
    <property type="taxonomic scope" value="Eukaryota"/>
</dbReference>
<protein>
    <recommendedName>
        <fullName evidence="1">Methyltransferase type 11 domain-containing protein</fullName>
    </recommendedName>
</protein>
<reference evidence="2 3" key="1">
    <citation type="journal article" date="2007" name="Science">
        <title>Sea anemone genome reveals ancestral eumetazoan gene repertoire and genomic organization.</title>
        <authorList>
            <person name="Putnam N.H."/>
            <person name="Srivastava M."/>
            <person name="Hellsten U."/>
            <person name="Dirks B."/>
            <person name="Chapman J."/>
            <person name="Salamov A."/>
            <person name="Terry A."/>
            <person name="Shapiro H."/>
            <person name="Lindquist E."/>
            <person name="Kapitonov V.V."/>
            <person name="Jurka J."/>
            <person name="Genikhovich G."/>
            <person name="Grigoriev I.V."/>
            <person name="Lucas S.M."/>
            <person name="Steele R.E."/>
            <person name="Finnerty J.R."/>
            <person name="Technau U."/>
            <person name="Martindale M.Q."/>
            <person name="Rokhsar D.S."/>
        </authorList>
    </citation>
    <scope>NUCLEOTIDE SEQUENCE [LARGE SCALE GENOMIC DNA]</scope>
    <source>
        <strain evidence="3">CH2 X CH6</strain>
    </source>
</reference>
<dbReference type="SUPFAM" id="SSF53335">
    <property type="entry name" value="S-adenosyl-L-methionine-dependent methyltransferases"/>
    <property type="match status" value="1"/>
</dbReference>
<evidence type="ECO:0000259" key="1">
    <source>
        <dbReference type="Pfam" id="PF08241"/>
    </source>
</evidence>
<name>A7T631_NEMVE</name>
<dbReference type="HOGENOM" id="CLU_037990_7_1_1"/>
<dbReference type="PhylomeDB" id="A7T631"/>
<dbReference type="EMBL" id="DS471401">
    <property type="protein sequence ID" value="EDO28577.1"/>
    <property type="molecule type" value="Genomic_DNA"/>
</dbReference>
<dbReference type="GO" id="GO:0008757">
    <property type="term" value="F:S-adenosylmethionine-dependent methyltransferase activity"/>
    <property type="evidence" value="ECO:0007669"/>
    <property type="project" value="InterPro"/>
</dbReference>
<dbReference type="InterPro" id="IPR052356">
    <property type="entry name" value="Thiol_S-MT"/>
</dbReference>
<accession>A7T631</accession>
<dbReference type="GO" id="GO:0008168">
    <property type="term" value="F:methyltransferase activity"/>
    <property type="evidence" value="ECO:0000318"/>
    <property type="project" value="GO_Central"/>
</dbReference>
<dbReference type="Pfam" id="PF08241">
    <property type="entry name" value="Methyltransf_11"/>
    <property type="match status" value="1"/>
</dbReference>
<evidence type="ECO:0000313" key="3">
    <source>
        <dbReference type="Proteomes" id="UP000001593"/>
    </source>
</evidence>
<dbReference type="AlphaFoldDB" id="A7T631"/>
<dbReference type="InterPro" id="IPR029063">
    <property type="entry name" value="SAM-dependent_MTases_sf"/>
</dbReference>
<sequence length="154" mass="17810">LYEIGISTGRNLAYMNLPEKSSLVAVDYNPHMEKFLRENLKKYPAINLKEFIVQGSEDMSEIPDNSVSVLVATQLLCSMDEEVVKKSLQEFKRVLKPGGYYFFMEHVKDEPWTMRRFLQLLSSSITGFMPMFLDGCCSDRETWNHLHNAGFSRL</sequence>
<evidence type="ECO:0000313" key="2">
    <source>
        <dbReference type="EMBL" id="EDO28577.1"/>
    </source>
</evidence>
<dbReference type="Gene3D" id="3.40.50.150">
    <property type="entry name" value="Vaccinia Virus protein VP39"/>
    <property type="match status" value="1"/>
</dbReference>
<gene>
    <name evidence="2" type="ORF">NEMVEDRAFT_v1g3677</name>
</gene>
<dbReference type="KEGG" id="nve:5499032"/>
<feature type="domain" description="Methyltransferase type 11" evidence="1">
    <location>
        <begin position="3"/>
        <end position="103"/>
    </location>
</feature>
<proteinExistence type="predicted"/>